<evidence type="ECO:0000313" key="3">
    <source>
        <dbReference type="Proteomes" id="UP000292927"/>
    </source>
</evidence>
<dbReference type="EMBL" id="SGXF01000007">
    <property type="protein sequence ID" value="RZS92752.1"/>
    <property type="molecule type" value="Genomic_DNA"/>
</dbReference>
<dbReference type="Proteomes" id="UP000292927">
    <property type="component" value="Unassembled WGS sequence"/>
</dbReference>
<proteinExistence type="predicted"/>
<organism evidence="2 3">
    <name type="scientific">Cuneatibacter caecimuris</name>
    <dbReference type="NCBI Taxonomy" id="1796618"/>
    <lineage>
        <taxon>Bacteria</taxon>
        <taxon>Bacillati</taxon>
        <taxon>Bacillota</taxon>
        <taxon>Clostridia</taxon>
        <taxon>Lachnospirales</taxon>
        <taxon>Lachnospiraceae</taxon>
        <taxon>Cuneatibacter</taxon>
    </lineage>
</organism>
<feature type="chain" id="PRO_5039179558" description="Lipocalin-like protein" evidence="1">
    <location>
        <begin position="25"/>
        <end position="135"/>
    </location>
</feature>
<sequence>MKKSFAAKVVSLMLVLVCVLGLMACGDKKKSDAAGSYGIQKVETGGMSMDLEQLASQMGSDGDEVSSMITLNLNEDGTFKLDVSAMGVSEAQEGTWEEKDGKITLKAEGETIEGTYADGLVTLSEEGMSLVFKKK</sequence>
<dbReference type="PROSITE" id="PS51257">
    <property type="entry name" value="PROKAR_LIPOPROTEIN"/>
    <property type="match status" value="1"/>
</dbReference>
<dbReference type="AlphaFoldDB" id="A0A4Q7P271"/>
<comment type="caution">
    <text evidence="2">The sequence shown here is derived from an EMBL/GenBank/DDBJ whole genome shotgun (WGS) entry which is preliminary data.</text>
</comment>
<dbReference type="RefSeq" id="WP_130436074.1">
    <property type="nucleotide sequence ID" value="NZ_SGXF01000007.1"/>
</dbReference>
<dbReference type="OrthoDB" id="10010493at2"/>
<keyword evidence="1" id="KW-0732">Signal</keyword>
<reference evidence="2 3" key="1">
    <citation type="submission" date="2019-02" db="EMBL/GenBank/DDBJ databases">
        <title>Genomic Encyclopedia of Type Strains, Phase IV (KMG-IV): sequencing the most valuable type-strain genomes for metagenomic binning, comparative biology and taxonomic classification.</title>
        <authorList>
            <person name="Goeker M."/>
        </authorList>
    </citation>
    <scope>NUCLEOTIDE SEQUENCE [LARGE SCALE GENOMIC DNA]</scope>
    <source>
        <strain evidence="2 3">DSM 29486</strain>
    </source>
</reference>
<name>A0A4Q7P271_9FIRM</name>
<evidence type="ECO:0008006" key="4">
    <source>
        <dbReference type="Google" id="ProtNLM"/>
    </source>
</evidence>
<evidence type="ECO:0000313" key="2">
    <source>
        <dbReference type="EMBL" id="RZS92752.1"/>
    </source>
</evidence>
<accession>A0A4Q7P271</accession>
<keyword evidence="3" id="KW-1185">Reference proteome</keyword>
<gene>
    <name evidence="2" type="ORF">EV209_2821</name>
</gene>
<feature type="signal peptide" evidence="1">
    <location>
        <begin position="1"/>
        <end position="24"/>
    </location>
</feature>
<evidence type="ECO:0000256" key="1">
    <source>
        <dbReference type="SAM" id="SignalP"/>
    </source>
</evidence>
<protein>
    <recommendedName>
        <fullName evidence="4">Lipocalin-like protein</fullName>
    </recommendedName>
</protein>